<dbReference type="Proteomes" id="UP000515908">
    <property type="component" value="Chromosome 29"/>
</dbReference>
<reference evidence="5 6" key="1">
    <citation type="submission" date="2020-08" db="EMBL/GenBank/DDBJ databases">
        <authorList>
            <person name="Newling K."/>
            <person name="Davey J."/>
            <person name="Forrester S."/>
        </authorList>
    </citation>
    <scope>NUCLEOTIDE SEQUENCE [LARGE SCALE GENOMIC DNA]</scope>
    <source>
        <strain evidence="6">Crithidia deanei Carvalho (ATCC PRA-265)</strain>
    </source>
</reference>
<dbReference type="EMBL" id="LR877173">
    <property type="protein sequence ID" value="CAD2222921.1"/>
    <property type="molecule type" value="Genomic_DNA"/>
</dbReference>
<dbReference type="GO" id="GO:0006729">
    <property type="term" value="P:tetrahydrobiopterin biosynthetic process"/>
    <property type="evidence" value="ECO:0007669"/>
    <property type="project" value="InterPro"/>
</dbReference>
<proteinExistence type="inferred from homology"/>
<accession>S9VDZ6</accession>
<evidence type="ECO:0000256" key="4">
    <source>
        <dbReference type="ARBA" id="ARBA00023239"/>
    </source>
</evidence>
<dbReference type="AlphaFoldDB" id="S9VDZ6"/>
<evidence type="ECO:0000313" key="6">
    <source>
        <dbReference type="Proteomes" id="UP000515908"/>
    </source>
</evidence>
<comment type="catalytic activity">
    <reaction evidence="1">
        <text>(4aS,6R)-4a-hydroxy-L-erythro-5,6,7,8-tetrahydrobiopterin = (6R)-L-erythro-6,7-dihydrobiopterin + H2O</text>
        <dbReference type="Rhea" id="RHEA:11920"/>
        <dbReference type="ChEBI" id="CHEBI:15377"/>
        <dbReference type="ChEBI" id="CHEBI:15642"/>
        <dbReference type="ChEBI" id="CHEBI:43120"/>
        <dbReference type="EC" id="4.2.1.96"/>
    </reaction>
</comment>
<dbReference type="SUPFAM" id="SSF55248">
    <property type="entry name" value="PCD-like"/>
    <property type="match status" value="1"/>
</dbReference>
<dbReference type="OrthoDB" id="277398at2759"/>
<dbReference type="EC" id="4.2.1.96" evidence="3"/>
<evidence type="ECO:0000256" key="2">
    <source>
        <dbReference type="ARBA" id="ARBA00006472"/>
    </source>
</evidence>
<dbReference type="GO" id="GO:0008124">
    <property type="term" value="F:4-alpha-hydroxytetrahydrobiopterin dehydratase activity"/>
    <property type="evidence" value="ECO:0007669"/>
    <property type="project" value="UniProtKB-EC"/>
</dbReference>
<comment type="similarity">
    <text evidence="2">Belongs to the pterin-4-alpha-carbinolamine dehydratase family.</text>
</comment>
<gene>
    <name evidence="5" type="ORF">ADEAN_001047700</name>
</gene>
<dbReference type="Gene3D" id="3.30.1360.20">
    <property type="entry name" value="Transcriptional coactivator/pterin dehydratase"/>
    <property type="match status" value="1"/>
</dbReference>
<organism evidence="5 6">
    <name type="scientific">Angomonas deanei</name>
    <dbReference type="NCBI Taxonomy" id="59799"/>
    <lineage>
        <taxon>Eukaryota</taxon>
        <taxon>Discoba</taxon>
        <taxon>Euglenozoa</taxon>
        <taxon>Kinetoplastea</taxon>
        <taxon>Metakinetoplastina</taxon>
        <taxon>Trypanosomatida</taxon>
        <taxon>Trypanosomatidae</taxon>
        <taxon>Strigomonadinae</taxon>
        <taxon>Angomonas</taxon>
    </lineage>
</organism>
<evidence type="ECO:0000313" key="5">
    <source>
        <dbReference type="EMBL" id="CAD2222921.1"/>
    </source>
</evidence>
<protein>
    <recommendedName>
        <fullName evidence="3">4a-hydroxytetrahydrobiopterin dehydratase</fullName>
        <ecNumber evidence="3">4.2.1.96</ecNumber>
    </recommendedName>
</protein>
<dbReference type="InterPro" id="IPR036428">
    <property type="entry name" value="PCD_sf"/>
</dbReference>
<dbReference type="InterPro" id="IPR001533">
    <property type="entry name" value="Pterin_deHydtase"/>
</dbReference>
<evidence type="ECO:0000256" key="1">
    <source>
        <dbReference type="ARBA" id="ARBA00001554"/>
    </source>
</evidence>
<evidence type="ECO:0000256" key="3">
    <source>
        <dbReference type="ARBA" id="ARBA00013252"/>
    </source>
</evidence>
<keyword evidence="6" id="KW-1185">Reference proteome</keyword>
<dbReference type="PANTHER" id="PTHR12599:SF16">
    <property type="entry name" value="4A-HYDROXYTETRAHYDROBIOPTERIN DEHYDRATASE"/>
    <property type="match status" value="1"/>
</dbReference>
<dbReference type="VEuPathDB" id="TriTrypDB:ADEAN_001047700"/>
<dbReference type="Pfam" id="PF01329">
    <property type="entry name" value="Pterin_4a"/>
    <property type="match status" value="1"/>
</dbReference>
<name>S9VDZ6_9TRYP</name>
<sequence>MRRHLARSLLTIATFRHKGDYGFNVFHNSNPQHGGSYARHERRMREDEVEDFLRSVKGWKPVLDQLPSKDADPLEEEVQAWSEKLDEKALPPPLSTLHVGEEAIMRTFRFESFDDAYLFMGRLWAFCYGSDKYPHVTWDNTEITVYLYSPSFKGLSRREARIAAFLNDQFNMFKKSKNQREKMMTSVAARTVVEEVLGAEVKEALEQRQRERTAPLPEKTKGTVSWEALIAKTR</sequence>
<keyword evidence="4" id="KW-0456">Lyase</keyword>
<dbReference type="PANTHER" id="PTHR12599">
    <property type="entry name" value="PTERIN-4-ALPHA-CARBINOLAMINE DEHYDRATASE"/>
    <property type="match status" value="1"/>
</dbReference>